<gene>
    <name evidence="1" type="ORF">S06H3_37896</name>
</gene>
<accession>X1M734</accession>
<evidence type="ECO:0008006" key="2">
    <source>
        <dbReference type="Google" id="ProtNLM"/>
    </source>
</evidence>
<dbReference type="PANTHER" id="PTHR32329">
    <property type="entry name" value="BIFUNCTIONAL PROTEIN [INCLUDES 2-HYDROXYACYL-COA DEHYDRATASE (N-TER) AND ITS ACTIVATOR DOMAIN (C_TERM)-RELATED"/>
    <property type="match status" value="1"/>
</dbReference>
<dbReference type="EMBL" id="BARV01023059">
    <property type="protein sequence ID" value="GAI27108.1"/>
    <property type="molecule type" value="Genomic_DNA"/>
</dbReference>
<dbReference type="InterPro" id="IPR051805">
    <property type="entry name" value="Dehydratase_Activator_Redct"/>
</dbReference>
<feature type="non-terminal residue" evidence="1">
    <location>
        <position position="269"/>
    </location>
</feature>
<protein>
    <recommendedName>
        <fullName evidence="2">DUF2229 domain-containing protein</fullName>
    </recommendedName>
</protein>
<proteinExistence type="predicted"/>
<feature type="non-terminal residue" evidence="1">
    <location>
        <position position="1"/>
    </location>
</feature>
<reference evidence="1" key="1">
    <citation type="journal article" date="2014" name="Front. Microbiol.">
        <title>High frequency of phylogenetically diverse reductive dehalogenase-homologous genes in deep subseafloor sedimentary metagenomes.</title>
        <authorList>
            <person name="Kawai M."/>
            <person name="Futagami T."/>
            <person name="Toyoda A."/>
            <person name="Takaki Y."/>
            <person name="Nishi S."/>
            <person name="Hori S."/>
            <person name="Arai W."/>
            <person name="Tsubouchi T."/>
            <person name="Morono Y."/>
            <person name="Uchiyama I."/>
            <person name="Ito T."/>
            <person name="Fujiyama A."/>
            <person name="Inagaki F."/>
            <person name="Takami H."/>
        </authorList>
    </citation>
    <scope>NUCLEOTIDE SEQUENCE</scope>
    <source>
        <strain evidence="1">Expedition CK06-06</strain>
    </source>
</reference>
<sequence length="269" mass="30748">DTILMLAASGPCRFGYYATLQNLILKNLDYEYELITLDYDMPNNLRKLKRLAKGKNWFQIGEAFRFGFLKLLTLEKIEILSHKIRPYEIKKGSATRAYEEASRIIKKAFSFKKLRQAKREATSLLRKVSQDKTRHPLKVGVVGEVYTVLEPYTNLEIETKLGEMGCEVHRPVWATKYMISMLPIFNHWGPRRKYRKAARPYLKQEAGGECIVSIGGTVLYAKRGFDGIVHIAPFTCLPEIVAQGILSKVKKDLDIPILTLVLDEHTAQA</sequence>
<organism evidence="1">
    <name type="scientific">marine sediment metagenome</name>
    <dbReference type="NCBI Taxonomy" id="412755"/>
    <lineage>
        <taxon>unclassified sequences</taxon>
        <taxon>metagenomes</taxon>
        <taxon>ecological metagenomes</taxon>
    </lineage>
</organism>
<evidence type="ECO:0000313" key="1">
    <source>
        <dbReference type="EMBL" id="GAI27108.1"/>
    </source>
</evidence>
<dbReference type="AlphaFoldDB" id="X1M734"/>
<name>X1M734_9ZZZZ</name>
<dbReference type="PANTHER" id="PTHR32329:SF2">
    <property type="entry name" value="BIFUNCTIONAL PROTEIN [INCLUDES 2-HYDROXYACYL-COA DEHYDRATASE (N-TER) AND ITS ACTIVATOR DOMAIN (C_TERM)"/>
    <property type="match status" value="1"/>
</dbReference>
<comment type="caution">
    <text evidence="1">The sequence shown here is derived from an EMBL/GenBank/DDBJ whole genome shotgun (WGS) entry which is preliminary data.</text>
</comment>